<organism evidence="2 3">
    <name type="scientific">Dielma fastidiosa</name>
    <dbReference type="NCBI Taxonomy" id="1034346"/>
    <lineage>
        <taxon>Bacteria</taxon>
        <taxon>Bacillati</taxon>
        <taxon>Bacillota</taxon>
        <taxon>Erysipelotrichia</taxon>
        <taxon>Erysipelotrichales</taxon>
        <taxon>Erysipelotrichaceae</taxon>
        <taxon>Dielma</taxon>
    </lineage>
</organism>
<sequence length="150" mass="16378">MKKISIGLMILLLCGCQSASVNELQESVCTMNAGGAAVTTIFEHDDNYVKTQKNVNVVQLDMSAVSADELTATAEVAAAIYRTVKGIEYSYEIDDQFFIETLYIDFTAASIEELSAIGIVRNADETTTQIGIKETLAMNREMGLECTENE</sequence>
<dbReference type="STRING" id="1034346.GCA_000313565_01960"/>
<feature type="chain" id="PRO_5043163772" evidence="1">
    <location>
        <begin position="20"/>
        <end position="150"/>
    </location>
</feature>
<keyword evidence="1" id="KW-0732">Signal</keyword>
<dbReference type="AlphaFoldDB" id="A0A318KSD0"/>
<comment type="caution">
    <text evidence="2">The sequence shown here is derived from an EMBL/GenBank/DDBJ whole genome shotgun (WGS) entry which is preliminary data.</text>
</comment>
<evidence type="ECO:0000313" key="3">
    <source>
        <dbReference type="Proteomes" id="UP000247612"/>
    </source>
</evidence>
<name>A0A318KSD0_9FIRM</name>
<evidence type="ECO:0000256" key="1">
    <source>
        <dbReference type="SAM" id="SignalP"/>
    </source>
</evidence>
<dbReference type="Pfam" id="PF06998">
    <property type="entry name" value="DUF1307"/>
    <property type="match status" value="1"/>
</dbReference>
<dbReference type="Gene3D" id="3.30.1830.10">
    <property type="entry name" value="YehR-like"/>
    <property type="match status" value="1"/>
</dbReference>
<gene>
    <name evidence="2" type="ORF">DES51_103216</name>
</gene>
<reference evidence="2 3" key="1">
    <citation type="submission" date="2018-05" db="EMBL/GenBank/DDBJ databases">
        <title>Genomic Encyclopedia of Type Strains, Phase IV (KMG-IV): sequencing the most valuable type-strain genomes for metagenomic binning, comparative biology and taxonomic classification.</title>
        <authorList>
            <person name="Goeker M."/>
        </authorList>
    </citation>
    <scope>NUCLEOTIDE SEQUENCE [LARGE SCALE GENOMIC DNA]</scope>
    <source>
        <strain evidence="2 3">JC118</strain>
    </source>
</reference>
<dbReference type="PROSITE" id="PS51257">
    <property type="entry name" value="PROKAR_LIPOPROTEIN"/>
    <property type="match status" value="1"/>
</dbReference>
<feature type="signal peptide" evidence="1">
    <location>
        <begin position="1"/>
        <end position="19"/>
    </location>
</feature>
<accession>A0A318KSD0</accession>
<dbReference type="InterPro" id="IPR036699">
    <property type="entry name" value="YehR-like_sf"/>
</dbReference>
<dbReference type="RefSeq" id="WP_022938265.1">
    <property type="nucleotide sequence ID" value="NZ_CABKRQ010000005.1"/>
</dbReference>
<dbReference type="InterPro" id="IPR009736">
    <property type="entry name" value="DUF1307"/>
</dbReference>
<dbReference type="SUPFAM" id="SSF160704">
    <property type="entry name" value="YehR-like"/>
    <property type="match status" value="1"/>
</dbReference>
<evidence type="ECO:0000313" key="2">
    <source>
        <dbReference type="EMBL" id="PXX80620.1"/>
    </source>
</evidence>
<keyword evidence="2" id="KW-0449">Lipoprotein</keyword>
<dbReference type="GeneID" id="94441567"/>
<protein>
    <submittedName>
        <fullName evidence="2">Uncharacterized lipoprotein YehR (DUF1307 family)</fullName>
    </submittedName>
</protein>
<dbReference type="OrthoDB" id="9921853at2"/>
<dbReference type="EMBL" id="QJKH01000003">
    <property type="protein sequence ID" value="PXX80620.1"/>
    <property type="molecule type" value="Genomic_DNA"/>
</dbReference>
<proteinExistence type="predicted"/>
<keyword evidence="3" id="KW-1185">Reference proteome</keyword>
<dbReference type="Proteomes" id="UP000247612">
    <property type="component" value="Unassembled WGS sequence"/>
</dbReference>